<reference evidence="4 5" key="1">
    <citation type="submission" date="2019-06" db="EMBL/GenBank/DDBJ databases">
        <title>Lysobacter alkalisoli sp. nov. isolated from saline soil.</title>
        <authorList>
            <person name="Sun J.-Q."/>
            <person name="Xu L."/>
        </authorList>
    </citation>
    <scope>NUCLEOTIDE SEQUENCE [LARGE SCALE GENOMIC DNA]</scope>
    <source>
        <strain evidence="4 5">JCM 31130</strain>
    </source>
</reference>
<dbReference type="PROSITE" id="PS51857">
    <property type="entry name" value="CSD_2"/>
    <property type="match status" value="1"/>
</dbReference>
<dbReference type="RefSeq" id="WP_141519268.1">
    <property type="nucleotide sequence ID" value="NZ_VICE01000128.1"/>
</dbReference>
<evidence type="ECO:0000256" key="1">
    <source>
        <dbReference type="ARBA" id="ARBA00022553"/>
    </source>
</evidence>
<dbReference type="InterPro" id="IPR052069">
    <property type="entry name" value="Ca-reg_mRNA-binding_domain"/>
</dbReference>
<comment type="caution">
    <text evidence="4">The sequence shown here is derived from an EMBL/GenBank/DDBJ whole genome shotgun (WGS) entry which is preliminary data.</text>
</comment>
<dbReference type="InterPro" id="IPR011129">
    <property type="entry name" value="CSD"/>
</dbReference>
<sequence length="198" mass="21469">MRCVGRLSDWDDDKGFGFVVPHGGGDRAFVHVKAFQHGSRRPVEGDLISYAVAHDARGRIKAAEVRFAGQRIETRTPSRPWPRAALGGAVLLVIGVCGWAGVLPGPLAIAYFVLSGVSYVLYGWDKAAAGRGAQRTPEGNLHLFDLLGGWPGALVAQQSFRHKTVKASFQRGFWFTVVINLLAVGWWLKSGFAASLLQ</sequence>
<keyword evidence="1" id="KW-0597">Phosphoprotein</keyword>
<keyword evidence="2" id="KW-1133">Transmembrane helix</keyword>
<evidence type="ECO:0000313" key="4">
    <source>
        <dbReference type="EMBL" id="TQD41174.1"/>
    </source>
</evidence>
<dbReference type="InterPro" id="IPR002059">
    <property type="entry name" value="CSP_DNA-bd"/>
</dbReference>
<name>A0A507ZY70_9GAMM</name>
<accession>A0A507ZY70</accession>
<dbReference type="GO" id="GO:0003730">
    <property type="term" value="F:mRNA 3'-UTR binding"/>
    <property type="evidence" value="ECO:0007669"/>
    <property type="project" value="TreeGrafter"/>
</dbReference>
<feature type="transmembrane region" description="Helical" evidence="2">
    <location>
        <begin position="171"/>
        <end position="188"/>
    </location>
</feature>
<dbReference type="EMBL" id="VICE01000128">
    <property type="protein sequence ID" value="TQD41174.1"/>
    <property type="molecule type" value="Genomic_DNA"/>
</dbReference>
<keyword evidence="5" id="KW-1185">Reference proteome</keyword>
<dbReference type="GO" id="GO:0043488">
    <property type="term" value="P:regulation of mRNA stability"/>
    <property type="evidence" value="ECO:0007669"/>
    <property type="project" value="TreeGrafter"/>
</dbReference>
<dbReference type="CDD" id="cd04458">
    <property type="entry name" value="CSP_CDS"/>
    <property type="match status" value="1"/>
</dbReference>
<feature type="transmembrane region" description="Helical" evidence="2">
    <location>
        <begin position="84"/>
        <end position="102"/>
    </location>
</feature>
<feature type="transmembrane region" description="Helical" evidence="2">
    <location>
        <begin position="108"/>
        <end position="125"/>
    </location>
</feature>
<dbReference type="InterPro" id="IPR012340">
    <property type="entry name" value="NA-bd_OB-fold"/>
</dbReference>
<dbReference type="OrthoDB" id="72963at2"/>
<feature type="domain" description="CSD" evidence="3">
    <location>
        <begin position="2"/>
        <end position="67"/>
    </location>
</feature>
<gene>
    <name evidence="4" type="ORF">FKV25_13240</name>
</gene>
<dbReference type="SMART" id="SM00357">
    <property type="entry name" value="CSP"/>
    <property type="match status" value="1"/>
</dbReference>
<keyword evidence="2" id="KW-0472">Membrane</keyword>
<keyword evidence="2" id="KW-0812">Transmembrane</keyword>
<evidence type="ECO:0000256" key="2">
    <source>
        <dbReference type="SAM" id="Phobius"/>
    </source>
</evidence>
<evidence type="ECO:0000259" key="3">
    <source>
        <dbReference type="PROSITE" id="PS51857"/>
    </source>
</evidence>
<dbReference type="GO" id="GO:0005829">
    <property type="term" value="C:cytosol"/>
    <property type="evidence" value="ECO:0007669"/>
    <property type="project" value="UniProtKB-ARBA"/>
</dbReference>
<dbReference type="PANTHER" id="PTHR12962:SF1">
    <property type="entry name" value="COLD SHOCK DOMAIN-CONTAINING PROTEIN CG9705"/>
    <property type="match status" value="1"/>
</dbReference>
<dbReference type="InterPro" id="IPR010718">
    <property type="entry name" value="DUF1294"/>
</dbReference>
<dbReference type="SUPFAM" id="SSF50249">
    <property type="entry name" value="Nucleic acid-binding proteins"/>
    <property type="match status" value="1"/>
</dbReference>
<evidence type="ECO:0000313" key="5">
    <source>
        <dbReference type="Proteomes" id="UP000318212"/>
    </source>
</evidence>
<dbReference type="Pfam" id="PF00313">
    <property type="entry name" value="CSD"/>
    <property type="match status" value="1"/>
</dbReference>
<organism evidence="4 5">
    <name type="scientific">Marilutibacter aestuarii</name>
    <dbReference type="NCBI Taxonomy" id="1706195"/>
    <lineage>
        <taxon>Bacteria</taxon>
        <taxon>Pseudomonadati</taxon>
        <taxon>Pseudomonadota</taxon>
        <taxon>Gammaproteobacteria</taxon>
        <taxon>Lysobacterales</taxon>
        <taxon>Lysobacteraceae</taxon>
        <taxon>Marilutibacter</taxon>
    </lineage>
</organism>
<dbReference type="Pfam" id="PF06961">
    <property type="entry name" value="DUF1294"/>
    <property type="match status" value="1"/>
</dbReference>
<dbReference type="Gene3D" id="2.40.50.140">
    <property type="entry name" value="Nucleic acid-binding proteins"/>
    <property type="match status" value="1"/>
</dbReference>
<protein>
    <submittedName>
        <fullName evidence="4">DUF1294 domain-containing protein</fullName>
    </submittedName>
</protein>
<proteinExistence type="predicted"/>
<dbReference type="Proteomes" id="UP000318212">
    <property type="component" value="Unassembled WGS sequence"/>
</dbReference>
<dbReference type="PANTHER" id="PTHR12962">
    <property type="entry name" value="CALCIUM-REGULATED HEAT STABLE PROTEIN CRHSP-24-RELATED"/>
    <property type="match status" value="1"/>
</dbReference>
<dbReference type="AlphaFoldDB" id="A0A507ZY70"/>